<organism evidence="1 2">
    <name type="scientific">Paenibacillus roseopurpureus</name>
    <dbReference type="NCBI Taxonomy" id="2918901"/>
    <lineage>
        <taxon>Bacteria</taxon>
        <taxon>Bacillati</taxon>
        <taxon>Bacillota</taxon>
        <taxon>Bacilli</taxon>
        <taxon>Bacillales</taxon>
        <taxon>Paenibacillaceae</taxon>
        <taxon>Paenibacillus</taxon>
    </lineage>
</organism>
<gene>
    <name evidence="1" type="ORF">MJB10_24180</name>
</gene>
<evidence type="ECO:0000313" key="1">
    <source>
        <dbReference type="EMBL" id="WNR44159.1"/>
    </source>
</evidence>
<dbReference type="RefSeq" id="WP_314799561.1">
    <property type="nucleotide sequence ID" value="NZ_CP130319.1"/>
</dbReference>
<name>A0AA96LNA2_9BACL</name>
<reference evidence="1" key="1">
    <citation type="submission" date="2022-02" db="EMBL/GenBank/DDBJ databases">
        <title>Paenibacillus sp. MBLB1832 Whole Genome Shotgun Sequencing.</title>
        <authorList>
            <person name="Hwang C.Y."/>
            <person name="Cho E.-S."/>
            <person name="Seo M.-J."/>
        </authorList>
    </citation>
    <scope>NUCLEOTIDE SEQUENCE</scope>
    <source>
        <strain evidence="1">MBLB1832</strain>
    </source>
</reference>
<keyword evidence="2" id="KW-1185">Reference proteome</keyword>
<evidence type="ECO:0000313" key="2">
    <source>
        <dbReference type="Proteomes" id="UP001304650"/>
    </source>
</evidence>
<dbReference type="AlphaFoldDB" id="A0AA96LNA2"/>
<dbReference type="KEGG" id="proo:MJB10_24180"/>
<dbReference type="EMBL" id="CP130319">
    <property type="protein sequence ID" value="WNR44159.1"/>
    <property type="molecule type" value="Genomic_DNA"/>
</dbReference>
<sequence>MGIRGVLGALAALILIVCVGCGKENTPVKPKLTTKQLEAFYPGDISKVDHIEIRSGSTGELRVYTDQKVVQDWIEKVRHIPMIPDPNQEGKVGYLFAVGLFEGKEKKLGFSSTDIADHYYLHSKELAKQISDLFTSK</sequence>
<protein>
    <submittedName>
        <fullName evidence="1">Uncharacterized protein</fullName>
    </submittedName>
</protein>
<dbReference type="Proteomes" id="UP001304650">
    <property type="component" value="Chromosome"/>
</dbReference>
<accession>A0AA96LNA2</accession>
<proteinExistence type="predicted"/>